<proteinExistence type="predicted"/>
<dbReference type="SUPFAM" id="SSF55144">
    <property type="entry name" value="LigT-like"/>
    <property type="match status" value="1"/>
</dbReference>
<comment type="caution">
    <text evidence="1">The sequence shown here is derived from an EMBL/GenBank/DDBJ whole genome shotgun (WGS) entry which is preliminary data.</text>
</comment>
<organism evidence="1 2">
    <name type="scientific">Pseudoxanthomonas winnipegensis</name>
    <dbReference type="NCBI Taxonomy" id="2480810"/>
    <lineage>
        <taxon>Bacteria</taxon>
        <taxon>Pseudomonadati</taxon>
        <taxon>Pseudomonadota</taxon>
        <taxon>Gammaproteobacteria</taxon>
        <taxon>Lysobacterales</taxon>
        <taxon>Lysobacteraceae</taxon>
        <taxon>Pseudoxanthomonas</taxon>
    </lineage>
</organism>
<evidence type="ECO:0000313" key="1">
    <source>
        <dbReference type="EMBL" id="TAA28275.1"/>
    </source>
</evidence>
<name>A0A4V2HDM4_9GAMM</name>
<reference evidence="1 2" key="1">
    <citation type="submission" date="2019-02" db="EMBL/GenBank/DDBJ databases">
        <title>WGS of Pseudoxanthomonas species novum from clinical isolates.</title>
        <authorList>
            <person name="Bernier A.-M."/>
            <person name="Bernard K."/>
            <person name="Vachon A."/>
        </authorList>
    </citation>
    <scope>NUCLEOTIDE SEQUENCE [LARGE SCALE GENOMIC DNA]</scope>
    <source>
        <strain evidence="1 2">NML171200</strain>
    </source>
</reference>
<dbReference type="AlphaFoldDB" id="A0A4V2HDM4"/>
<protein>
    <recommendedName>
        <fullName evidence="3">2'-5' RNA ligase</fullName>
    </recommendedName>
</protein>
<dbReference type="Gene3D" id="3.90.1140.10">
    <property type="entry name" value="Cyclic phosphodiesterase"/>
    <property type="match status" value="1"/>
</dbReference>
<gene>
    <name evidence="1" type="ORF">EA660_01410</name>
</gene>
<dbReference type="RefSeq" id="WP_130549849.1">
    <property type="nucleotide sequence ID" value="NZ_SHMC01000001.1"/>
</dbReference>
<sequence>MLTTLRPQSTTPPPGQLLDRLWHAEMGGDRLLFIARPDAAMREVFDASTREQGIQAATGLAMFPLVNWHQTLSDRFIDSPQTRTLLLQAGEAVRAHGFLLSLDQLRVSPNARASANIELCCSQPVDALKALLLALKLAIADQGLLTGRKGHRPHVTLSYRYDVEARRQRTKPIRAIDWPIESFELAVGSGDPYRYRTLSRWALAPAAPQARQAPLF</sequence>
<accession>A0A4V2HDM4</accession>
<dbReference type="Proteomes" id="UP000292627">
    <property type="component" value="Unassembled WGS sequence"/>
</dbReference>
<dbReference type="OrthoDB" id="6007484at2"/>
<dbReference type="InterPro" id="IPR009097">
    <property type="entry name" value="Cyclic_Pdiesterase"/>
</dbReference>
<evidence type="ECO:0000313" key="2">
    <source>
        <dbReference type="Proteomes" id="UP000292627"/>
    </source>
</evidence>
<evidence type="ECO:0008006" key="3">
    <source>
        <dbReference type="Google" id="ProtNLM"/>
    </source>
</evidence>
<dbReference type="EMBL" id="SHMC01000001">
    <property type="protein sequence ID" value="TAA28275.1"/>
    <property type="molecule type" value="Genomic_DNA"/>
</dbReference>